<name>A0A7G9L6M5_9FLAO</name>
<dbReference type="Pfam" id="PF18962">
    <property type="entry name" value="Por_Secre_tail"/>
    <property type="match status" value="1"/>
</dbReference>
<evidence type="ECO:0000259" key="2">
    <source>
        <dbReference type="Pfam" id="PF18962"/>
    </source>
</evidence>
<evidence type="ECO:0000313" key="4">
    <source>
        <dbReference type="Proteomes" id="UP000515808"/>
    </source>
</evidence>
<dbReference type="Proteomes" id="UP000515808">
    <property type="component" value="Chromosome"/>
</dbReference>
<keyword evidence="1" id="KW-0732">Signal</keyword>
<evidence type="ECO:0000313" key="3">
    <source>
        <dbReference type="EMBL" id="QNM84274.1"/>
    </source>
</evidence>
<keyword evidence="4" id="KW-1185">Reference proteome</keyword>
<dbReference type="SUPFAM" id="SSF141072">
    <property type="entry name" value="CalX-like"/>
    <property type="match status" value="2"/>
</dbReference>
<dbReference type="AlphaFoldDB" id="A0A7G9L6M5"/>
<dbReference type="InterPro" id="IPR026444">
    <property type="entry name" value="Secre_tail"/>
</dbReference>
<organism evidence="3 4">
    <name type="scientific">Polaribacter pectinis</name>
    <dbReference type="NCBI Taxonomy" id="2738844"/>
    <lineage>
        <taxon>Bacteria</taxon>
        <taxon>Pseudomonadati</taxon>
        <taxon>Bacteroidota</taxon>
        <taxon>Flavobacteriia</taxon>
        <taxon>Flavobacteriales</taxon>
        <taxon>Flavobacteriaceae</taxon>
    </lineage>
</organism>
<feature type="domain" description="Secretion system C-terminal sorting" evidence="2">
    <location>
        <begin position="1086"/>
        <end position="1140"/>
    </location>
</feature>
<sequence length="1142" mass="120837">MNAQTTIYSENFTGQNDKGAVGPAPTTDLVGVDWTIDVSSAALTASTDWFKVTSEVFEARDIDGDAIWMSPSINITGFTGVSFSLSAAESGTMEAADIFNTEYRIDGGAWTAADTNGTLNDDFTSATVSQAGLAGSTLEIRVTMNNNSGTELQRLDDVLVQGTASTAPTVGFDNAASNQTETNASFNVSIPVTVSNYDGNQIDVSIASSGTAEPADFTLNTATLSFTADGSQNISLDINPDTDDFDDETIILTLTETSAVTGLIVSQATHTVTVTEDETAPSIGFDAATSSENETDATFTSANIPITVSNYSGTQIDIDVTATVGTAEAGDFTFTSPTALSFTADGTQNITFSINDDADTDPETIIFTITETSAVSGLIISQATHTVTIIDDEIPPLPIAGKVFITEIVDAASTAFEYLELFNNSSEAVSLYSSKLVRADATTNASQYVFDFGVDEQTADTDLIIPAYGFLIVARGGTRSGFNSDFGITLDASVNYNGGHSSNFFGTGRRWRLMTGGTANTDDGTLIDDTLIGLGTEQDYKNIFTNSYVVEGDVANATPGALEYLIYSGGAWVNSVALDGTTTAKDAYIYDDLVISANTEANDIGIADTKGIDVSAGNSLTINGNLTLAGSDSYLQGNGTVPSAGVVNSASVILKGTYTSGGTNQFFYFTETYHNNTTGLTDGWSLISSPTVGEKIDGNTGDGNFTVFNGLQEKDSQYGIAVYDNTQSDTDLRWDYFSTAEVNVATASATIDMASGKGYSVLPSATPTADQQKGNLGFKGSIATIDVGSEIKDSSPANGGVGNAFNAIGNPYPAFLPFNTTADATDNLLTVNTGVLDEETLWIWDKATTSYLTVNQTTTVGTDKNNNERTSLFIAPAQGFFVKAKSMMAPSDFNFTKAMQKHQATGIFNRTENTRPEIKLSLSKTGVTKNAFVYYYDGKTTGFDNGYDSSAFAGLGTSFGVHTQLVTANEGKKLAIQTLPKDNYEAMVIPVGVHAAANEEITFSANVLNLPSNIKVYLEDRELGTFTRLDAANSTYKVTLTANLSDIGRFYLHTTESTLSVKDVVLNTVSIFKTAASTIRMTGLPQGKTTFSLYSMLGKQVYTSSFETNGVKDATLPKLGTGVYFVKVQTETGKVSKKIILE</sequence>
<dbReference type="KEGG" id="ppec:H9W90_08615"/>
<reference evidence="3 4" key="1">
    <citation type="submission" date="2020-08" db="EMBL/GenBank/DDBJ databases">
        <title>Polaribacter sp. L12M9 isolated from gut of the Korean scallop.</title>
        <authorList>
            <person name="Jeong Y.S."/>
        </authorList>
    </citation>
    <scope>NUCLEOTIDE SEQUENCE [LARGE SCALE GENOMIC DNA]</scope>
    <source>
        <strain evidence="3 4">L12M9</strain>
    </source>
</reference>
<protein>
    <submittedName>
        <fullName evidence="3">T9SS type A sorting domain-containing protein</fullName>
    </submittedName>
</protein>
<evidence type="ECO:0000256" key="1">
    <source>
        <dbReference type="ARBA" id="ARBA00022729"/>
    </source>
</evidence>
<gene>
    <name evidence="3" type="ORF">H9W90_08615</name>
</gene>
<proteinExistence type="predicted"/>
<dbReference type="InterPro" id="IPR038081">
    <property type="entry name" value="CalX-like_sf"/>
</dbReference>
<dbReference type="Gene3D" id="2.60.40.2030">
    <property type="match status" value="2"/>
</dbReference>
<dbReference type="NCBIfam" id="TIGR04183">
    <property type="entry name" value="Por_Secre_tail"/>
    <property type="match status" value="1"/>
</dbReference>
<accession>A0A7G9L6M5</accession>
<dbReference type="EMBL" id="CP060695">
    <property type="protein sequence ID" value="QNM84274.1"/>
    <property type="molecule type" value="Genomic_DNA"/>
</dbReference>
<dbReference type="RefSeq" id="WP_187481218.1">
    <property type="nucleotide sequence ID" value="NZ_CP060695.1"/>
</dbReference>